<dbReference type="InterPro" id="IPR036397">
    <property type="entry name" value="RNaseH_sf"/>
</dbReference>
<dbReference type="InterPro" id="IPR012337">
    <property type="entry name" value="RNaseH-like_sf"/>
</dbReference>
<dbReference type="KEGG" id="lgi:LOTGIDRAFT_175608"/>
<feature type="region of interest" description="Disordered" evidence="1">
    <location>
        <begin position="216"/>
        <end position="277"/>
    </location>
</feature>
<evidence type="ECO:0000313" key="3">
    <source>
        <dbReference type="Proteomes" id="UP000030746"/>
    </source>
</evidence>
<protein>
    <recommendedName>
        <fullName evidence="4">Integrase catalytic domain-containing protein</fullName>
    </recommendedName>
</protein>
<name>V3ZP48_LOTGI</name>
<organism evidence="2 3">
    <name type="scientific">Lottia gigantea</name>
    <name type="common">Giant owl limpet</name>
    <dbReference type="NCBI Taxonomy" id="225164"/>
    <lineage>
        <taxon>Eukaryota</taxon>
        <taxon>Metazoa</taxon>
        <taxon>Spiralia</taxon>
        <taxon>Lophotrochozoa</taxon>
        <taxon>Mollusca</taxon>
        <taxon>Gastropoda</taxon>
        <taxon>Patellogastropoda</taxon>
        <taxon>Lottioidea</taxon>
        <taxon>Lottiidae</taxon>
        <taxon>Lottia</taxon>
    </lineage>
</organism>
<proteinExistence type="predicted"/>
<dbReference type="GO" id="GO:0003676">
    <property type="term" value="F:nucleic acid binding"/>
    <property type="evidence" value="ECO:0007669"/>
    <property type="project" value="InterPro"/>
</dbReference>
<evidence type="ECO:0000313" key="2">
    <source>
        <dbReference type="EMBL" id="ESO93173.1"/>
    </source>
</evidence>
<keyword evidence="3" id="KW-1185">Reference proteome</keyword>
<dbReference type="Gene3D" id="3.30.420.10">
    <property type="entry name" value="Ribonuclease H-like superfamily/Ribonuclease H"/>
    <property type="match status" value="1"/>
</dbReference>
<dbReference type="HOGENOM" id="CLU_950891_0_0_1"/>
<dbReference type="Proteomes" id="UP000030746">
    <property type="component" value="Unassembled WGS sequence"/>
</dbReference>
<dbReference type="GeneID" id="20243278"/>
<sequence length="293" mass="32750">MKPIDGPPVSVRVDPAPGFTPLVSDQTLLKLGISLEVGRIKNPNKNPVAERAIQELQDELLRQEPGGGPVTPLGLSITTARMNSRVRSHGLSAHELWIQRSQVTNQQIPISDREVILFQHSRRLANHPYSFRSKNHRRPNTVAKVGDLVYLTCDGIKDKGCERYIVTSTDDNWFYIRKFLGAQLRSSMPPRRSYHNDSSEVSVYEDTDHDIRLTDADQVSKDAAPSQDQSLLVEEPPKVDPPIPPDIPELLSQPVEDADTAAVIPSSDPLSSLPTRPKRIVKRPAYLNDYQCD</sequence>
<accession>V3ZP48</accession>
<dbReference type="RefSeq" id="XP_009056146.1">
    <property type="nucleotide sequence ID" value="XM_009057898.1"/>
</dbReference>
<dbReference type="CTD" id="20243278"/>
<dbReference type="OrthoDB" id="10066937at2759"/>
<reference evidence="2 3" key="1">
    <citation type="journal article" date="2013" name="Nature">
        <title>Insights into bilaterian evolution from three spiralian genomes.</title>
        <authorList>
            <person name="Simakov O."/>
            <person name="Marletaz F."/>
            <person name="Cho S.J."/>
            <person name="Edsinger-Gonzales E."/>
            <person name="Havlak P."/>
            <person name="Hellsten U."/>
            <person name="Kuo D.H."/>
            <person name="Larsson T."/>
            <person name="Lv J."/>
            <person name="Arendt D."/>
            <person name="Savage R."/>
            <person name="Osoegawa K."/>
            <person name="de Jong P."/>
            <person name="Grimwood J."/>
            <person name="Chapman J.A."/>
            <person name="Shapiro H."/>
            <person name="Aerts A."/>
            <person name="Otillar R.P."/>
            <person name="Terry A.Y."/>
            <person name="Boore J.L."/>
            <person name="Grigoriev I.V."/>
            <person name="Lindberg D.R."/>
            <person name="Seaver E.C."/>
            <person name="Weisblat D.A."/>
            <person name="Putnam N.H."/>
            <person name="Rokhsar D.S."/>
        </authorList>
    </citation>
    <scope>NUCLEOTIDE SEQUENCE [LARGE SCALE GENOMIC DNA]</scope>
</reference>
<evidence type="ECO:0008006" key="4">
    <source>
        <dbReference type="Google" id="ProtNLM"/>
    </source>
</evidence>
<dbReference type="EMBL" id="KB201961">
    <property type="protein sequence ID" value="ESO93173.1"/>
    <property type="molecule type" value="Genomic_DNA"/>
</dbReference>
<evidence type="ECO:0000256" key="1">
    <source>
        <dbReference type="SAM" id="MobiDB-lite"/>
    </source>
</evidence>
<dbReference type="SUPFAM" id="SSF53098">
    <property type="entry name" value="Ribonuclease H-like"/>
    <property type="match status" value="1"/>
</dbReference>
<gene>
    <name evidence="2" type="ORF">LOTGIDRAFT_175608</name>
</gene>
<dbReference type="AlphaFoldDB" id="V3ZP48"/>